<gene>
    <name evidence="5 9" type="primary">pdxH</name>
    <name evidence="9" type="ORF">Mgrana_00251</name>
</gene>
<keyword evidence="10" id="KW-1185">Reference proteome</keyword>
<feature type="binding site" evidence="5 6">
    <location>
        <begin position="75"/>
        <end position="76"/>
    </location>
    <ligand>
        <name>FMN</name>
        <dbReference type="ChEBI" id="CHEBI:58210"/>
    </ligand>
</feature>
<dbReference type="PANTHER" id="PTHR10851:SF0">
    <property type="entry name" value="PYRIDOXINE-5'-PHOSPHATE OXIDASE"/>
    <property type="match status" value="1"/>
</dbReference>
<evidence type="ECO:0000313" key="9">
    <source>
        <dbReference type="EMBL" id="RIH93902.1"/>
    </source>
</evidence>
<feature type="binding site" evidence="5 6">
    <location>
        <position position="193"/>
    </location>
    <ligand>
        <name>FMN</name>
        <dbReference type="ChEBI" id="CHEBI:58210"/>
    </ligand>
</feature>
<feature type="domain" description="Pyridoxamine 5'-phosphate oxidase N-terminal" evidence="7">
    <location>
        <begin position="33"/>
        <end position="159"/>
    </location>
</feature>
<feature type="binding site" evidence="5 6">
    <location>
        <begin position="139"/>
        <end position="140"/>
    </location>
    <ligand>
        <name>FMN</name>
        <dbReference type="ChEBI" id="CHEBI:58210"/>
    </ligand>
</feature>
<dbReference type="UniPathway" id="UPA01068">
    <property type="reaction ID" value="UER00304"/>
</dbReference>
<dbReference type="AlphaFoldDB" id="A0A399FF79"/>
<comment type="catalytic activity">
    <reaction evidence="5">
        <text>pyridoxamine 5'-phosphate + O2 + H2O = pyridoxal 5'-phosphate + H2O2 + NH4(+)</text>
        <dbReference type="Rhea" id="RHEA:15817"/>
        <dbReference type="ChEBI" id="CHEBI:15377"/>
        <dbReference type="ChEBI" id="CHEBI:15379"/>
        <dbReference type="ChEBI" id="CHEBI:16240"/>
        <dbReference type="ChEBI" id="CHEBI:28938"/>
        <dbReference type="ChEBI" id="CHEBI:58451"/>
        <dbReference type="ChEBI" id="CHEBI:597326"/>
        <dbReference type="EC" id="1.4.3.5"/>
    </reaction>
</comment>
<dbReference type="PROSITE" id="PS01064">
    <property type="entry name" value="PYRIDOX_OXIDASE"/>
    <property type="match status" value="1"/>
</dbReference>
<feature type="binding site" evidence="5">
    <location>
        <position position="122"/>
    </location>
    <ligand>
        <name>substrate</name>
    </ligand>
</feature>
<feature type="binding site" evidence="5 6">
    <location>
        <position position="81"/>
    </location>
    <ligand>
        <name>FMN</name>
        <dbReference type="ChEBI" id="CHEBI:58210"/>
    </ligand>
</feature>
<dbReference type="Pfam" id="PF10590">
    <property type="entry name" value="PNP_phzG_C"/>
    <property type="match status" value="1"/>
</dbReference>
<evidence type="ECO:0000259" key="8">
    <source>
        <dbReference type="Pfam" id="PF10590"/>
    </source>
</evidence>
<dbReference type="OrthoDB" id="9780392at2"/>
<dbReference type="InterPro" id="IPR011576">
    <property type="entry name" value="Pyridox_Oxase_N"/>
</dbReference>
<keyword evidence="5" id="KW-0664">Pyridoxine biosynthesis</keyword>
<dbReference type="Pfam" id="PF01243">
    <property type="entry name" value="PNPOx_N"/>
    <property type="match status" value="1"/>
</dbReference>
<comment type="pathway">
    <text evidence="5">Cofactor metabolism; pyridoxal 5'-phosphate salvage; pyridoxal 5'-phosphate from pyridoxamine 5'-phosphate: step 1/1.</text>
</comment>
<evidence type="ECO:0000256" key="6">
    <source>
        <dbReference type="PIRSR" id="PIRSR000190-2"/>
    </source>
</evidence>
<reference evidence="9 10" key="1">
    <citation type="submission" date="2018-08" db="EMBL/GenBank/DDBJ databases">
        <title>Meiothermus granaticius genome AF-68 sequencing project.</title>
        <authorList>
            <person name="Da Costa M.S."/>
            <person name="Albuquerque L."/>
            <person name="Raposo P."/>
            <person name="Froufe H.J.C."/>
            <person name="Barroso C.S."/>
            <person name="Egas C."/>
        </authorList>
    </citation>
    <scope>NUCLEOTIDE SEQUENCE [LARGE SCALE GENOMIC DNA]</scope>
    <source>
        <strain evidence="9 10">AF-68</strain>
    </source>
</reference>
<feature type="binding site" evidence="5 6">
    <location>
        <position position="183"/>
    </location>
    <ligand>
        <name>FMN</name>
        <dbReference type="ChEBI" id="CHEBI:58210"/>
    </ligand>
</feature>
<dbReference type="PIRSF" id="PIRSF000190">
    <property type="entry name" value="Pyd_amn-ph_oxd"/>
    <property type="match status" value="1"/>
</dbReference>
<feature type="binding site" evidence="5 6">
    <location>
        <position position="104"/>
    </location>
    <ligand>
        <name>FMN</name>
        <dbReference type="ChEBI" id="CHEBI:58210"/>
    </ligand>
</feature>
<dbReference type="InterPro" id="IPR019576">
    <property type="entry name" value="Pyridoxamine_oxidase_dimer_C"/>
</dbReference>
<dbReference type="Proteomes" id="UP000266178">
    <property type="component" value="Unassembled WGS sequence"/>
</dbReference>
<evidence type="ECO:0000256" key="1">
    <source>
        <dbReference type="ARBA" id="ARBA00007301"/>
    </source>
</evidence>
<comment type="cofactor">
    <cofactor evidence="5 6">
        <name>FMN</name>
        <dbReference type="ChEBI" id="CHEBI:58210"/>
    </cofactor>
    <text evidence="5 6">Binds 1 FMN per subunit.</text>
</comment>
<dbReference type="RefSeq" id="WP_119355781.1">
    <property type="nucleotide sequence ID" value="NZ_BJXM01000004.1"/>
</dbReference>
<dbReference type="InterPro" id="IPR000659">
    <property type="entry name" value="Pyridox_Oxase"/>
</dbReference>
<feature type="binding site" evidence="5">
    <location>
        <position position="65"/>
    </location>
    <ligand>
        <name>substrate</name>
    </ligand>
</feature>
<dbReference type="NCBIfam" id="TIGR00558">
    <property type="entry name" value="pdxH"/>
    <property type="match status" value="1"/>
</dbReference>
<dbReference type="GO" id="GO:0008615">
    <property type="term" value="P:pyridoxine biosynthetic process"/>
    <property type="evidence" value="ECO:0007669"/>
    <property type="project" value="UniProtKB-UniRule"/>
</dbReference>
<accession>A0A399FF79</accession>
<dbReference type="HAMAP" id="MF_01629">
    <property type="entry name" value="PdxH"/>
    <property type="match status" value="1"/>
</dbReference>
<dbReference type="Gene3D" id="2.30.110.10">
    <property type="entry name" value="Electron Transport, Fmn-binding Protein, Chain A"/>
    <property type="match status" value="1"/>
</dbReference>
<dbReference type="NCBIfam" id="NF004231">
    <property type="entry name" value="PRK05679.1"/>
    <property type="match status" value="1"/>
</dbReference>
<dbReference type="GO" id="GO:0010181">
    <property type="term" value="F:FMN binding"/>
    <property type="evidence" value="ECO:0007669"/>
    <property type="project" value="UniProtKB-UniRule"/>
</dbReference>
<protein>
    <recommendedName>
        <fullName evidence="5">Pyridoxine/pyridoxamine 5'-phosphate oxidase</fullName>
        <ecNumber evidence="5">1.4.3.5</ecNumber>
    </recommendedName>
    <alternativeName>
        <fullName evidence="5">PNP/PMP oxidase</fullName>
        <shortName evidence="5">PNPOx</shortName>
    </alternativeName>
    <alternativeName>
        <fullName evidence="5">Pyridoxal 5'-phosphate synthase</fullName>
    </alternativeName>
</protein>
<dbReference type="GO" id="GO:0004733">
    <property type="term" value="F:pyridoxamine phosphate oxidase activity"/>
    <property type="evidence" value="ECO:0007669"/>
    <property type="project" value="UniProtKB-UniRule"/>
</dbReference>
<feature type="binding site" evidence="5">
    <location>
        <begin position="60"/>
        <end position="65"/>
    </location>
    <ligand>
        <name>FMN</name>
        <dbReference type="ChEBI" id="CHEBI:58210"/>
    </ligand>
</feature>
<comment type="subunit">
    <text evidence="5">Homodimer.</text>
</comment>
<dbReference type="EC" id="1.4.3.5" evidence="5"/>
<evidence type="ECO:0000259" key="7">
    <source>
        <dbReference type="Pfam" id="PF01243"/>
    </source>
</evidence>
<evidence type="ECO:0000256" key="2">
    <source>
        <dbReference type="ARBA" id="ARBA00022630"/>
    </source>
</evidence>
<comment type="similarity">
    <text evidence="1 5">Belongs to the pyridoxamine 5'-phosphate oxidase family.</text>
</comment>
<dbReference type="InterPro" id="IPR012349">
    <property type="entry name" value="Split_barrel_FMN-bd"/>
</dbReference>
<comment type="function">
    <text evidence="5">Catalyzes the oxidation of either pyridoxine 5'-phosphate (PNP) or pyridoxamine 5'-phosphate (PMP) into pyridoxal 5'-phosphate (PLP).</text>
</comment>
<dbReference type="EMBL" id="QWLB01000002">
    <property type="protein sequence ID" value="RIH93902.1"/>
    <property type="molecule type" value="Genomic_DNA"/>
</dbReference>
<proteinExistence type="inferred from homology"/>
<comment type="pathway">
    <text evidence="5">Cofactor metabolism; pyridoxal 5'-phosphate salvage; pyridoxal 5'-phosphate from pyridoxine 5'-phosphate: step 1/1.</text>
</comment>
<comment type="catalytic activity">
    <reaction evidence="5">
        <text>pyridoxine 5'-phosphate + O2 = pyridoxal 5'-phosphate + H2O2</text>
        <dbReference type="Rhea" id="RHEA:15149"/>
        <dbReference type="ChEBI" id="CHEBI:15379"/>
        <dbReference type="ChEBI" id="CHEBI:16240"/>
        <dbReference type="ChEBI" id="CHEBI:58589"/>
        <dbReference type="ChEBI" id="CHEBI:597326"/>
        <dbReference type="EC" id="1.4.3.5"/>
    </reaction>
</comment>
<dbReference type="PANTHER" id="PTHR10851">
    <property type="entry name" value="PYRIDOXINE-5-PHOSPHATE OXIDASE"/>
    <property type="match status" value="1"/>
</dbReference>
<keyword evidence="2 5" id="KW-0285">Flavoprotein</keyword>
<feature type="binding site" evidence="5">
    <location>
        <position position="126"/>
    </location>
    <ligand>
        <name>substrate</name>
    </ligand>
</feature>
<evidence type="ECO:0000256" key="4">
    <source>
        <dbReference type="ARBA" id="ARBA00023002"/>
    </source>
</evidence>
<feature type="binding site" evidence="5">
    <location>
        <position position="130"/>
    </location>
    <ligand>
        <name>substrate</name>
    </ligand>
</feature>
<evidence type="ECO:0000313" key="10">
    <source>
        <dbReference type="Proteomes" id="UP000266178"/>
    </source>
</evidence>
<dbReference type="InterPro" id="IPR019740">
    <property type="entry name" value="Pyridox_Oxase_CS"/>
</dbReference>
<sequence length="211" mass="24214">MDLVNRHVDYLQGTLNSSDLDPDPLVQFGHWLEAAFAANLIEPGGMTLSTVGPEGRPSSRVVLLRGYSPEGLVFYTNYNSRKGRELAQNPWACLGFWWPALERQIRVEGRVERVSPEQSDAYFASRPYESQLGSAASPQSEEIASRAVLEERMARLREQYPQGVPRPAHWGGFRLLPDRFEFWQGRKNRLHDRFVYTLEPDRSWRIARLAP</sequence>
<feature type="binding site" evidence="5 6">
    <location>
        <position position="82"/>
    </location>
    <ligand>
        <name>FMN</name>
        <dbReference type="ChEBI" id="CHEBI:58210"/>
    </ligand>
</feature>
<keyword evidence="4 5" id="KW-0560">Oxidoreductase</keyword>
<feature type="binding site" evidence="5">
    <location>
        <begin position="189"/>
        <end position="191"/>
    </location>
    <ligand>
        <name>substrate</name>
    </ligand>
</feature>
<evidence type="ECO:0000256" key="3">
    <source>
        <dbReference type="ARBA" id="ARBA00022643"/>
    </source>
</evidence>
<organism evidence="9 10">
    <name type="scientific">Meiothermus granaticius NBRC 107808</name>
    <dbReference type="NCBI Taxonomy" id="1227551"/>
    <lineage>
        <taxon>Bacteria</taxon>
        <taxon>Thermotogati</taxon>
        <taxon>Deinococcota</taxon>
        <taxon>Deinococci</taxon>
        <taxon>Thermales</taxon>
        <taxon>Thermaceae</taxon>
        <taxon>Meiothermus</taxon>
    </lineage>
</organism>
<dbReference type="SUPFAM" id="SSF50475">
    <property type="entry name" value="FMN-binding split barrel"/>
    <property type="match status" value="1"/>
</dbReference>
<comment type="caution">
    <text evidence="9">The sequence shown here is derived from an EMBL/GenBank/DDBJ whole genome shotgun (WGS) entry which is preliminary data.</text>
</comment>
<keyword evidence="3 5" id="KW-0288">FMN</keyword>
<name>A0A399FF79_9DEIN</name>
<feature type="domain" description="Pyridoxine 5'-phosphate oxidase dimerisation C-terminal" evidence="8">
    <location>
        <begin position="170"/>
        <end position="211"/>
    </location>
</feature>
<evidence type="ECO:0000256" key="5">
    <source>
        <dbReference type="HAMAP-Rule" id="MF_01629"/>
    </source>
</evidence>